<sequence length="211" mass="24624">EDYDVPSLPTNPIMAQLKTHKERKTRKSKAKYCLFSVVSSIIFTRIINLESTKSISDYLKKKYQGNERTLNPNKTIKNYSDKLQSIVNKVRLLGKNFSDERIAQTILVIMPEIYESKISSLKESKDLSRISLPKLSALQARAESSRRAKDRNNNKRKKKTSNNNNRNKDKIYQACPHYKKTNYPQMKCWWRPDVKCRKCGKIGHIEHICKS</sequence>
<dbReference type="Gramene" id="ESR46488">
    <property type="protein sequence ID" value="ESR46488"/>
    <property type="gene ID" value="CICLE_v10003832mg"/>
</dbReference>
<dbReference type="Proteomes" id="UP000030687">
    <property type="component" value="Unassembled WGS sequence"/>
</dbReference>
<feature type="region of interest" description="Disordered" evidence="2">
    <location>
        <begin position="139"/>
        <end position="171"/>
    </location>
</feature>
<accession>V4SFQ1</accession>
<dbReference type="GO" id="GO:0003676">
    <property type="term" value="F:nucleic acid binding"/>
    <property type="evidence" value="ECO:0007669"/>
    <property type="project" value="InterPro"/>
</dbReference>
<dbReference type="eggNOG" id="KOG0017">
    <property type="taxonomic scope" value="Eukaryota"/>
</dbReference>
<dbReference type="PROSITE" id="PS50158">
    <property type="entry name" value="ZF_CCHC"/>
    <property type="match status" value="1"/>
</dbReference>
<dbReference type="InterPro" id="IPR001878">
    <property type="entry name" value="Znf_CCHC"/>
</dbReference>
<keyword evidence="1" id="KW-0479">Metal-binding</keyword>
<evidence type="ECO:0000259" key="3">
    <source>
        <dbReference type="PROSITE" id="PS50158"/>
    </source>
</evidence>
<dbReference type="KEGG" id="cic:CICLE_v10003832mg"/>
<dbReference type="EMBL" id="KI536799">
    <property type="protein sequence ID" value="ESR46488.1"/>
    <property type="molecule type" value="Genomic_DNA"/>
</dbReference>
<proteinExistence type="predicted"/>
<feature type="non-terminal residue" evidence="4">
    <location>
        <position position="1"/>
    </location>
</feature>
<evidence type="ECO:0000313" key="4">
    <source>
        <dbReference type="EMBL" id="ESR46488.1"/>
    </source>
</evidence>
<dbReference type="InParanoid" id="V4SFQ1"/>
<dbReference type="GO" id="GO:0008270">
    <property type="term" value="F:zinc ion binding"/>
    <property type="evidence" value="ECO:0007669"/>
    <property type="project" value="UniProtKB-KW"/>
</dbReference>
<keyword evidence="5" id="KW-1185">Reference proteome</keyword>
<evidence type="ECO:0000256" key="2">
    <source>
        <dbReference type="SAM" id="MobiDB-lite"/>
    </source>
</evidence>
<protein>
    <recommendedName>
        <fullName evidence="3">CCHC-type domain-containing protein</fullName>
    </recommendedName>
</protein>
<dbReference type="PANTHER" id="PTHR35317:SF11">
    <property type="entry name" value="CCHC-TYPE DOMAIN-CONTAINING PROTEIN"/>
    <property type="match status" value="1"/>
</dbReference>
<reference evidence="4 5" key="1">
    <citation type="submission" date="2013-10" db="EMBL/GenBank/DDBJ databases">
        <authorList>
            <consortium name="International Citrus Genome Consortium"/>
            <person name="Jenkins J."/>
            <person name="Schmutz J."/>
            <person name="Prochnik S."/>
            <person name="Rokhsar D."/>
            <person name="Gmitter F."/>
            <person name="Ollitrault P."/>
            <person name="Machado M."/>
            <person name="Talon M."/>
            <person name="Wincker P."/>
            <person name="Jaillon O."/>
            <person name="Morgante M."/>
        </authorList>
    </citation>
    <scope>NUCLEOTIDE SEQUENCE</scope>
    <source>
        <strain evidence="5">cv. Clemenules</strain>
    </source>
</reference>
<evidence type="ECO:0000313" key="5">
    <source>
        <dbReference type="Proteomes" id="UP000030687"/>
    </source>
</evidence>
<feature type="domain" description="CCHC-type" evidence="3">
    <location>
        <begin position="195"/>
        <end position="211"/>
    </location>
</feature>
<feature type="compositionally biased region" description="Basic and acidic residues" evidence="2">
    <location>
        <begin position="143"/>
        <end position="153"/>
    </location>
</feature>
<keyword evidence="1" id="KW-0863">Zinc-finger</keyword>
<dbReference type="PANTHER" id="PTHR35317">
    <property type="entry name" value="OS04G0629600 PROTEIN"/>
    <property type="match status" value="1"/>
</dbReference>
<dbReference type="Pfam" id="PF14223">
    <property type="entry name" value="Retrotran_gag_2"/>
    <property type="match status" value="1"/>
</dbReference>
<dbReference type="AlphaFoldDB" id="V4SFQ1"/>
<name>V4SFQ1_CITCL</name>
<gene>
    <name evidence="4" type="ORF">CICLE_v10003832mg</name>
</gene>
<evidence type="ECO:0000256" key="1">
    <source>
        <dbReference type="PROSITE-ProRule" id="PRU00047"/>
    </source>
</evidence>
<organism evidence="4 5">
    <name type="scientific">Citrus clementina</name>
    <name type="common">Clementine</name>
    <name type="synonym">Citrus deliciosa x Citrus sinensis</name>
    <dbReference type="NCBI Taxonomy" id="85681"/>
    <lineage>
        <taxon>Eukaryota</taxon>
        <taxon>Viridiplantae</taxon>
        <taxon>Streptophyta</taxon>
        <taxon>Embryophyta</taxon>
        <taxon>Tracheophyta</taxon>
        <taxon>Spermatophyta</taxon>
        <taxon>Magnoliopsida</taxon>
        <taxon>eudicotyledons</taxon>
        <taxon>Gunneridae</taxon>
        <taxon>Pentapetalae</taxon>
        <taxon>rosids</taxon>
        <taxon>malvids</taxon>
        <taxon>Sapindales</taxon>
        <taxon>Rutaceae</taxon>
        <taxon>Aurantioideae</taxon>
        <taxon>Citrus</taxon>
    </lineage>
</organism>
<keyword evidence="1" id="KW-0862">Zinc</keyword>